<evidence type="ECO:0000256" key="6">
    <source>
        <dbReference type="ARBA" id="ARBA00022777"/>
    </source>
</evidence>
<sequence>MDELQTDTPRARFRGLFRRVSTAQWIVDGFVGAFFLLGSAVLLPTYYEGFLIATGVMTLTFMTVALMLSRCSPPLALTVAWFGAVAQMATGQQPMAANLAIFVVLFATAAYGSRFVFWAGFASAFLGALLIALYLFLLAPGLSGVGIVTPDVWTQDSTFAFLFSIALVFGFSVFSLLLAWTFGALFRVVIRNRETRRAQLVAEERATAEEERGRIARDMHDVVAHSLAVVIAQADGARYAAAADPDAAAAALKTISQTARSALSDVRMLLTQMRHSQAEGPQPTIADLEELYAQVRAAGVDLRVTVDPVPPAEPPASVQLAVYRILQEATTNALRHGDGGPVDVNLAWLPDHVALQVRNGRAAAEPRPLVGARTGVLHAPPATTGHGLIGMRERADLVGGRLEAGPDGEGWLVRATLPV</sequence>
<evidence type="ECO:0000256" key="7">
    <source>
        <dbReference type="ARBA" id="ARBA00022840"/>
    </source>
</evidence>
<evidence type="ECO:0000256" key="1">
    <source>
        <dbReference type="ARBA" id="ARBA00000085"/>
    </source>
</evidence>
<feature type="transmembrane region" description="Helical" evidence="9">
    <location>
        <begin position="75"/>
        <end position="91"/>
    </location>
</feature>
<dbReference type="Gene3D" id="1.20.5.1930">
    <property type="match status" value="1"/>
</dbReference>
<evidence type="ECO:0000256" key="3">
    <source>
        <dbReference type="ARBA" id="ARBA00022553"/>
    </source>
</evidence>
<dbReference type="Proteomes" id="UP000422989">
    <property type="component" value="Chromosome"/>
</dbReference>
<dbReference type="SUPFAM" id="SSF55874">
    <property type="entry name" value="ATPase domain of HSP90 chaperone/DNA topoisomerase II/histidine kinase"/>
    <property type="match status" value="1"/>
</dbReference>
<reference evidence="13 14" key="1">
    <citation type="submission" date="2018-09" db="EMBL/GenBank/DDBJ databases">
        <title>Whole genome sequencing of Microbacterium oryzae strain MB-10T.</title>
        <authorList>
            <person name="Das S.K."/>
        </authorList>
    </citation>
    <scope>NUCLEOTIDE SEQUENCE [LARGE SCALE GENOMIC DNA]</scope>
    <source>
        <strain evidence="13 14">MB-10</strain>
    </source>
</reference>
<dbReference type="RefSeq" id="WP_156242115.1">
    <property type="nucleotide sequence ID" value="NZ_BAAAZL010000004.1"/>
</dbReference>
<dbReference type="OrthoDB" id="227596at2"/>
<accession>A0A6I6E904</accession>
<dbReference type="KEGG" id="moj:D7D94_08010"/>
<dbReference type="PANTHER" id="PTHR24421:SF10">
    <property type="entry name" value="NITRATE_NITRITE SENSOR PROTEIN NARQ"/>
    <property type="match status" value="1"/>
</dbReference>
<feature type="domain" description="Histidine kinase/HSP90-like ATPase" evidence="10">
    <location>
        <begin position="319"/>
        <end position="418"/>
    </location>
</feature>
<evidence type="ECO:0000256" key="2">
    <source>
        <dbReference type="ARBA" id="ARBA00012438"/>
    </source>
</evidence>
<dbReference type="InterPro" id="IPR050482">
    <property type="entry name" value="Sensor_HK_TwoCompSys"/>
</dbReference>
<keyword evidence="6 13" id="KW-0418">Kinase</keyword>
<proteinExistence type="predicted"/>
<dbReference type="AlphaFoldDB" id="A0A6I6E904"/>
<protein>
    <recommendedName>
        <fullName evidence="2">histidine kinase</fullName>
        <ecNumber evidence="2">2.7.13.3</ecNumber>
    </recommendedName>
</protein>
<keyword evidence="3" id="KW-0597">Phosphoprotein</keyword>
<evidence type="ECO:0000259" key="12">
    <source>
        <dbReference type="Pfam" id="PF23539"/>
    </source>
</evidence>
<evidence type="ECO:0000256" key="5">
    <source>
        <dbReference type="ARBA" id="ARBA00022741"/>
    </source>
</evidence>
<dbReference type="EMBL" id="CP032550">
    <property type="protein sequence ID" value="QGU28870.1"/>
    <property type="molecule type" value="Genomic_DNA"/>
</dbReference>
<dbReference type="GO" id="GO:0016020">
    <property type="term" value="C:membrane"/>
    <property type="evidence" value="ECO:0007669"/>
    <property type="project" value="InterPro"/>
</dbReference>
<comment type="catalytic activity">
    <reaction evidence="1">
        <text>ATP + protein L-histidine = ADP + protein N-phospho-L-histidine.</text>
        <dbReference type="EC" id="2.7.13.3"/>
    </reaction>
</comment>
<name>A0A6I6E904_9MICO</name>
<dbReference type="InterPro" id="IPR011712">
    <property type="entry name" value="Sig_transdc_His_kin_sub3_dim/P"/>
</dbReference>
<feature type="domain" description="Signal transduction histidine kinase subgroup 3 dimerisation and phosphoacceptor" evidence="11">
    <location>
        <begin position="211"/>
        <end position="277"/>
    </location>
</feature>
<feature type="domain" description="DUF7134" evidence="12">
    <location>
        <begin position="22"/>
        <end position="187"/>
    </location>
</feature>
<dbReference type="InterPro" id="IPR003594">
    <property type="entry name" value="HATPase_dom"/>
</dbReference>
<feature type="transmembrane region" description="Helical" evidence="9">
    <location>
        <begin position="49"/>
        <end position="68"/>
    </location>
</feature>
<keyword evidence="9" id="KW-0812">Transmembrane</keyword>
<organism evidence="13 14">
    <name type="scientific">Microbacterium oryzae</name>
    <dbReference type="NCBI Taxonomy" id="743009"/>
    <lineage>
        <taxon>Bacteria</taxon>
        <taxon>Bacillati</taxon>
        <taxon>Actinomycetota</taxon>
        <taxon>Actinomycetes</taxon>
        <taxon>Micrococcales</taxon>
        <taxon>Microbacteriaceae</taxon>
        <taxon>Microbacterium</taxon>
    </lineage>
</organism>
<feature type="transmembrane region" description="Helical" evidence="9">
    <location>
        <begin position="97"/>
        <end position="117"/>
    </location>
</feature>
<dbReference type="Pfam" id="PF02518">
    <property type="entry name" value="HATPase_c"/>
    <property type="match status" value="1"/>
</dbReference>
<dbReference type="GO" id="GO:0046983">
    <property type="term" value="F:protein dimerization activity"/>
    <property type="evidence" value="ECO:0007669"/>
    <property type="project" value="InterPro"/>
</dbReference>
<keyword evidence="9" id="KW-1133">Transmembrane helix</keyword>
<keyword evidence="4" id="KW-0808">Transferase</keyword>
<feature type="transmembrane region" description="Helical" evidence="9">
    <location>
        <begin position="20"/>
        <end position="43"/>
    </location>
</feature>
<feature type="transmembrane region" description="Helical" evidence="9">
    <location>
        <begin position="159"/>
        <end position="190"/>
    </location>
</feature>
<keyword evidence="8" id="KW-0902">Two-component regulatory system</keyword>
<dbReference type="CDD" id="cd16917">
    <property type="entry name" value="HATPase_UhpB-NarQ-NarX-like"/>
    <property type="match status" value="1"/>
</dbReference>
<keyword evidence="14" id="KW-1185">Reference proteome</keyword>
<evidence type="ECO:0000256" key="4">
    <source>
        <dbReference type="ARBA" id="ARBA00022679"/>
    </source>
</evidence>
<dbReference type="InterPro" id="IPR055558">
    <property type="entry name" value="DUF7134"/>
</dbReference>
<evidence type="ECO:0000259" key="11">
    <source>
        <dbReference type="Pfam" id="PF07730"/>
    </source>
</evidence>
<dbReference type="InterPro" id="IPR036890">
    <property type="entry name" value="HATPase_C_sf"/>
</dbReference>
<evidence type="ECO:0000256" key="9">
    <source>
        <dbReference type="SAM" id="Phobius"/>
    </source>
</evidence>
<evidence type="ECO:0000313" key="13">
    <source>
        <dbReference type="EMBL" id="QGU28870.1"/>
    </source>
</evidence>
<evidence type="ECO:0000259" key="10">
    <source>
        <dbReference type="Pfam" id="PF02518"/>
    </source>
</evidence>
<dbReference type="GO" id="GO:0005524">
    <property type="term" value="F:ATP binding"/>
    <property type="evidence" value="ECO:0007669"/>
    <property type="project" value="UniProtKB-KW"/>
</dbReference>
<evidence type="ECO:0000313" key="14">
    <source>
        <dbReference type="Proteomes" id="UP000422989"/>
    </source>
</evidence>
<keyword evidence="5" id="KW-0547">Nucleotide-binding</keyword>
<keyword evidence="9" id="KW-0472">Membrane</keyword>
<keyword evidence="7" id="KW-0067">ATP-binding</keyword>
<dbReference type="PANTHER" id="PTHR24421">
    <property type="entry name" value="NITRATE/NITRITE SENSOR PROTEIN NARX-RELATED"/>
    <property type="match status" value="1"/>
</dbReference>
<dbReference type="Pfam" id="PF07730">
    <property type="entry name" value="HisKA_3"/>
    <property type="match status" value="1"/>
</dbReference>
<dbReference type="EC" id="2.7.13.3" evidence="2"/>
<evidence type="ECO:0000256" key="8">
    <source>
        <dbReference type="ARBA" id="ARBA00023012"/>
    </source>
</evidence>
<gene>
    <name evidence="13" type="ORF">D7D94_08010</name>
</gene>
<dbReference type="Gene3D" id="3.30.565.10">
    <property type="entry name" value="Histidine kinase-like ATPase, C-terminal domain"/>
    <property type="match status" value="1"/>
</dbReference>
<dbReference type="GO" id="GO:0000155">
    <property type="term" value="F:phosphorelay sensor kinase activity"/>
    <property type="evidence" value="ECO:0007669"/>
    <property type="project" value="InterPro"/>
</dbReference>
<dbReference type="Pfam" id="PF23539">
    <property type="entry name" value="DUF7134"/>
    <property type="match status" value="1"/>
</dbReference>
<feature type="transmembrane region" description="Helical" evidence="9">
    <location>
        <begin position="124"/>
        <end position="147"/>
    </location>
</feature>